<dbReference type="Pfam" id="PF07228">
    <property type="entry name" value="SpoIIE"/>
    <property type="match status" value="1"/>
</dbReference>
<evidence type="ECO:0000256" key="2">
    <source>
        <dbReference type="SAM" id="Phobius"/>
    </source>
</evidence>
<dbReference type="GO" id="GO:0004722">
    <property type="term" value="F:protein serine/threonine phosphatase activity"/>
    <property type="evidence" value="ECO:0007669"/>
    <property type="project" value="UniProtKB-EC"/>
</dbReference>
<dbReference type="SMART" id="SM00331">
    <property type="entry name" value="PP2C_SIG"/>
    <property type="match status" value="1"/>
</dbReference>
<dbReference type="PANTHER" id="PTHR43156">
    <property type="entry name" value="STAGE II SPORULATION PROTEIN E-RELATED"/>
    <property type="match status" value="1"/>
</dbReference>
<keyword evidence="2" id="KW-1133">Transmembrane helix</keyword>
<evidence type="ECO:0000313" key="5">
    <source>
        <dbReference type="Proteomes" id="UP001595855"/>
    </source>
</evidence>
<reference evidence="5" key="1">
    <citation type="journal article" date="2019" name="Int. J. Syst. Evol. Microbiol.">
        <title>The Global Catalogue of Microorganisms (GCM) 10K type strain sequencing project: providing services to taxonomists for standard genome sequencing and annotation.</title>
        <authorList>
            <consortium name="The Broad Institute Genomics Platform"/>
            <consortium name="The Broad Institute Genome Sequencing Center for Infectious Disease"/>
            <person name="Wu L."/>
            <person name="Ma J."/>
        </authorList>
    </citation>
    <scope>NUCLEOTIDE SEQUENCE [LARGE SCALE GENOMIC DNA]</scope>
    <source>
        <strain evidence="5">CGMCC 4.1542</strain>
    </source>
</reference>
<evidence type="ECO:0000259" key="3">
    <source>
        <dbReference type="SMART" id="SM00331"/>
    </source>
</evidence>
<accession>A0ABV9WVQ1</accession>
<organism evidence="4 5">
    <name type="scientific">Streptomyces lienomycini</name>
    <dbReference type="NCBI Taxonomy" id="284035"/>
    <lineage>
        <taxon>Bacteria</taxon>
        <taxon>Bacillati</taxon>
        <taxon>Actinomycetota</taxon>
        <taxon>Actinomycetes</taxon>
        <taxon>Kitasatosporales</taxon>
        <taxon>Streptomycetaceae</taxon>
        <taxon>Streptomyces</taxon>
    </lineage>
</organism>
<dbReference type="InterPro" id="IPR001932">
    <property type="entry name" value="PPM-type_phosphatase-like_dom"/>
</dbReference>
<dbReference type="Proteomes" id="UP001595855">
    <property type="component" value="Unassembled WGS sequence"/>
</dbReference>
<dbReference type="EMBL" id="JBHSJO010000001">
    <property type="protein sequence ID" value="MFC5016658.1"/>
    <property type="molecule type" value="Genomic_DNA"/>
</dbReference>
<keyword evidence="2" id="KW-0812">Transmembrane</keyword>
<feature type="transmembrane region" description="Helical" evidence="2">
    <location>
        <begin position="88"/>
        <end position="112"/>
    </location>
</feature>
<gene>
    <name evidence="4" type="ORF">ACFPRC_17440</name>
</gene>
<feature type="domain" description="PPM-type phosphatase" evidence="3">
    <location>
        <begin position="176"/>
        <end position="409"/>
    </location>
</feature>
<name>A0ABV9WVQ1_9ACTN</name>
<dbReference type="InterPro" id="IPR052016">
    <property type="entry name" value="Bact_Sigma-Reg"/>
</dbReference>
<keyword evidence="1 4" id="KW-0378">Hydrolase</keyword>
<evidence type="ECO:0000313" key="4">
    <source>
        <dbReference type="EMBL" id="MFC5016658.1"/>
    </source>
</evidence>
<protein>
    <submittedName>
        <fullName evidence="4">PP2C family protein-serine/threonine phosphatase</fullName>
        <ecNumber evidence="4">3.1.3.16</ecNumber>
    </submittedName>
</protein>
<dbReference type="RefSeq" id="WP_271416928.1">
    <property type="nucleotide sequence ID" value="NZ_BAAATN010000005.1"/>
</dbReference>
<evidence type="ECO:0000256" key="1">
    <source>
        <dbReference type="ARBA" id="ARBA00022801"/>
    </source>
</evidence>
<dbReference type="InterPro" id="IPR036457">
    <property type="entry name" value="PPM-type-like_dom_sf"/>
</dbReference>
<sequence>MRAAVARVSLGSVRGRVRRPVRDRWRPLGRLVHAAGRGDAVSRHELLSVRGRSVAWLFPLLLLVGITAGDIATGAFEIISWTVLVPGVAAAICGVRGTAVFAVLALVVYVMADTVWQHRDETGLPGLVLVTLGGAIAVVAAAFRVGGERRMLHMRDIADTTRRTVLRPLPVGFGGLDHAAVYLSADVEARVGGDFYDIQPGPHGTRVLVGDVQGKGLGAVETASALLGTFREAAYHEPDLATVAERLEIRMTRHRAHTAGLGRTDGDRFATAVLIGFSPALPDAVEAVVFGHEPPLAVGPGGVRPLPVVAGLPLGMADLAPTARPGEPPPVHRLPLAADETLLLVTDGVTEARDAAGVFYRPAGDIARAVAADPALAAPSRLVTFVRDGTLRHCRGRVTDDTTVFAVRRREEPGG</sequence>
<dbReference type="PANTHER" id="PTHR43156:SF2">
    <property type="entry name" value="STAGE II SPORULATION PROTEIN E"/>
    <property type="match status" value="1"/>
</dbReference>
<feature type="transmembrane region" description="Helical" evidence="2">
    <location>
        <begin position="54"/>
        <end position="76"/>
    </location>
</feature>
<proteinExistence type="predicted"/>
<keyword evidence="5" id="KW-1185">Reference proteome</keyword>
<feature type="transmembrane region" description="Helical" evidence="2">
    <location>
        <begin position="124"/>
        <end position="145"/>
    </location>
</feature>
<keyword evidence="2" id="KW-0472">Membrane</keyword>
<dbReference type="EC" id="3.1.3.16" evidence="4"/>
<dbReference type="SUPFAM" id="SSF81606">
    <property type="entry name" value="PP2C-like"/>
    <property type="match status" value="1"/>
</dbReference>
<comment type="caution">
    <text evidence="4">The sequence shown here is derived from an EMBL/GenBank/DDBJ whole genome shotgun (WGS) entry which is preliminary data.</text>
</comment>
<dbReference type="Gene3D" id="3.60.40.10">
    <property type="entry name" value="PPM-type phosphatase domain"/>
    <property type="match status" value="1"/>
</dbReference>